<reference evidence="7" key="1">
    <citation type="submission" date="2021-01" db="EMBL/GenBank/DDBJ databases">
        <authorList>
            <person name="Corre E."/>
            <person name="Pelletier E."/>
            <person name="Niang G."/>
            <person name="Scheremetjew M."/>
            <person name="Finn R."/>
            <person name="Kale V."/>
            <person name="Holt S."/>
            <person name="Cochrane G."/>
            <person name="Meng A."/>
            <person name="Brown T."/>
            <person name="Cohen L."/>
        </authorList>
    </citation>
    <scope>NUCLEOTIDE SEQUENCE</scope>
    <source>
        <strain evidence="7">CCAP 1951/1</strain>
    </source>
</reference>
<dbReference type="PANTHER" id="PTHR11132">
    <property type="entry name" value="SOLUTE CARRIER FAMILY 35"/>
    <property type="match status" value="1"/>
</dbReference>
<keyword evidence="4 6" id="KW-0472">Membrane</keyword>
<evidence type="ECO:0000256" key="4">
    <source>
        <dbReference type="ARBA" id="ARBA00023136"/>
    </source>
</evidence>
<feature type="transmembrane region" description="Helical" evidence="6">
    <location>
        <begin position="143"/>
        <end position="160"/>
    </location>
</feature>
<dbReference type="InterPro" id="IPR037185">
    <property type="entry name" value="EmrE-like"/>
</dbReference>
<accession>A0A7S1M311</accession>
<feature type="transmembrane region" description="Helical" evidence="6">
    <location>
        <begin position="54"/>
        <end position="72"/>
    </location>
</feature>
<name>A0A7S1M311_NEODS</name>
<evidence type="ECO:0000256" key="1">
    <source>
        <dbReference type="ARBA" id="ARBA00004141"/>
    </source>
</evidence>
<keyword evidence="2 6" id="KW-0812">Transmembrane</keyword>
<comment type="subcellular location">
    <subcellularLocation>
        <location evidence="1">Membrane</location>
        <topology evidence="1">Multi-pass membrane protein</topology>
    </subcellularLocation>
</comment>
<dbReference type="EMBL" id="HBGF01025905">
    <property type="protein sequence ID" value="CAD9120582.1"/>
    <property type="molecule type" value="Transcribed_RNA"/>
</dbReference>
<dbReference type="SUPFAM" id="SSF103481">
    <property type="entry name" value="Multidrug resistance efflux transporter EmrE"/>
    <property type="match status" value="1"/>
</dbReference>
<evidence type="ECO:0000256" key="3">
    <source>
        <dbReference type="ARBA" id="ARBA00022989"/>
    </source>
</evidence>
<evidence type="ECO:0000313" key="7">
    <source>
        <dbReference type="EMBL" id="CAD9120582.1"/>
    </source>
</evidence>
<dbReference type="PROSITE" id="PS51257">
    <property type="entry name" value="PROKAR_LIPOPROTEIN"/>
    <property type="match status" value="1"/>
</dbReference>
<feature type="transmembrane region" description="Helical" evidence="6">
    <location>
        <begin position="235"/>
        <end position="255"/>
    </location>
</feature>
<dbReference type="GO" id="GO:0016020">
    <property type="term" value="C:membrane"/>
    <property type="evidence" value="ECO:0007669"/>
    <property type="project" value="UniProtKB-SubCell"/>
</dbReference>
<evidence type="ECO:0000256" key="6">
    <source>
        <dbReference type="SAM" id="Phobius"/>
    </source>
</evidence>
<gene>
    <name evidence="7" type="ORF">NDES1114_LOCUS17129</name>
</gene>
<evidence type="ECO:0008006" key="8">
    <source>
        <dbReference type="Google" id="ProtNLM"/>
    </source>
</evidence>
<feature type="transmembrane region" description="Helical" evidence="6">
    <location>
        <begin position="262"/>
        <end position="283"/>
    </location>
</feature>
<sequence length="393" mass="41871">MTRASTASHGPFPPIPQPKMFGVSQSAFACGLTIVISTMTLVHNKYVLQHVFQSSDCLLLVQNALVLLFVLFARRAGWIADFELSFTRNDVWSGTLNTLNVMTGMWALSRLSVPIYSTVKRCTPVVSWLIELCFDRKPTTMQALGPILAMLTATLFTGHFDGQFTLVGYVLGFASCVTQAGAFEMGKRAAGGANKGVWSVLLSNATVALVVQTAYLVGSGEIAQLSPSQLSGNAVFHLALNSVSCIVLNYAIYLNCTVNSPLAHAVTGNIKAAFATLFGVLLLDKPLGAMAWAGITFNFGGAAWFSWVKMRGKAAPASSRPGHLRRSKSDEEGDESFVAVDVPSSPPGSPAAAGSGAAFFAGSAHGARRDLVEERAPRSWNGTVGRRRVFAWA</sequence>
<protein>
    <recommendedName>
        <fullName evidence="8">Sugar phosphate transporter domain-containing protein</fullName>
    </recommendedName>
</protein>
<feature type="transmembrane region" description="Helical" evidence="6">
    <location>
        <begin position="289"/>
        <end position="308"/>
    </location>
</feature>
<feature type="region of interest" description="Disordered" evidence="5">
    <location>
        <begin position="315"/>
        <end position="354"/>
    </location>
</feature>
<keyword evidence="3 6" id="KW-1133">Transmembrane helix</keyword>
<feature type="transmembrane region" description="Helical" evidence="6">
    <location>
        <begin position="20"/>
        <end position="42"/>
    </location>
</feature>
<dbReference type="AlphaFoldDB" id="A0A7S1M311"/>
<evidence type="ECO:0000256" key="2">
    <source>
        <dbReference type="ARBA" id="ARBA00022692"/>
    </source>
</evidence>
<organism evidence="7">
    <name type="scientific">Neobodo designis</name>
    <name type="common">Flagellated protozoan</name>
    <name type="synonym">Bodo designis</name>
    <dbReference type="NCBI Taxonomy" id="312471"/>
    <lineage>
        <taxon>Eukaryota</taxon>
        <taxon>Discoba</taxon>
        <taxon>Euglenozoa</taxon>
        <taxon>Kinetoplastea</taxon>
        <taxon>Metakinetoplastina</taxon>
        <taxon>Neobodonida</taxon>
        <taxon>Neobodo</taxon>
    </lineage>
</organism>
<proteinExistence type="predicted"/>
<dbReference type="InterPro" id="IPR050186">
    <property type="entry name" value="TPT_transporter"/>
</dbReference>
<feature type="transmembrane region" description="Helical" evidence="6">
    <location>
        <begin position="166"/>
        <end position="185"/>
    </location>
</feature>
<feature type="transmembrane region" description="Helical" evidence="6">
    <location>
        <begin position="197"/>
        <end position="215"/>
    </location>
</feature>
<evidence type="ECO:0000256" key="5">
    <source>
        <dbReference type="SAM" id="MobiDB-lite"/>
    </source>
</evidence>